<proteinExistence type="predicted"/>
<dbReference type="SUPFAM" id="SSF82671">
    <property type="entry name" value="SEA domain"/>
    <property type="match status" value="1"/>
</dbReference>
<dbReference type="PROSITE" id="PS50024">
    <property type="entry name" value="SEA"/>
    <property type="match status" value="1"/>
</dbReference>
<feature type="non-terminal residue" evidence="3">
    <location>
        <position position="1"/>
    </location>
</feature>
<name>A0A7K5E3N0_POLCE</name>
<gene>
    <name evidence="3" type="primary">Tmprss7_1</name>
    <name evidence="3" type="ORF">POLCAE_R14946</name>
</gene>
<dbReference type="Proteomes" id="UP000573697">
    <property type="component" value="Unassembled WGS sequence"/>
</dbReference>
<protein>
    <submittedName>
        <fullName evidence="3">TMPS7 protease</fullName>
    </submittedName>
</protein>
<feature type="non-terminal residue" evidence="3">
    <location>
        <position position="94"/>
    </location>
</feature>
<reference evidence="3 4" key="1">
    <citation type="submission" date="2019-09" db="EMBL/GenBank/DDBJ databases">
        <title>Bird 10,000 Genomes (B10K) Project - Family phase.</title>
        <authorList>
            <person name="Zhang G."/>
        </authorList>
    </citation>
    <scope>NUCLEOTIDE SEQUENCE [LARGE SCALE GENOMIC DNA]</scope>
    <source>
        <strain evidence="3">B10K-DU-001-66</strain>
        <tissue evidence="3">Muscle</tissue>
    </source>
</reference>
<keyword evidence="3" id="KW-0378">Hydrolase</keyword>
<evidence type="ECO:0000259" key="2">
    <source>
        <dbReference type="PROSITE" id="PS50024"/>
    </source>
</evidence>
<dbReference type="InterPro" id="IPR036364">
    <property type="entry name" value="SEA_dom_sf"/>
</dbReference>
<evidence type="ECO:0000313" key="4">
    <source>
        <dbReference type="Proteomes" id="UP000573697"/>
    </source>
</evidence>
<comment type="caution">
    <text evidence="3">The sequence shown here is derived from an EMBL/GenBank/DDBJ whole genome shotgun (WGS) entry which is preliminary data.</text>
</comment>
<evidence type="ECO:0000256" key="1">
    <source>
        <dbReference type="SAM" id="SignalP"/>
    </source>
</evidence>
<accession>A0A7K5E3N0</accession>
<dbReference type="Gene3D" id="3.30.70.960">
    <property type="entry name" value="SEA domain"/>
    <property type="match status" value="1"/>
</dbReference>
<dbReference type="EMBL" id="VYXF01003486">
    <property type="protein sequence ID" value="NWS27327.1"/>
    <property type="molecule type" value="Genomic_DNA"/>
</dbReference>
<sequence length="94" mass="10876">LIFYLFFFFFPSAPAFSFIYIGGNVEFPNLTYTNDLNDPTSQKFLLQAKAIQNYLAETYDTSFLGKYYLKSVVAAFSEGESGLRAYFWNIFWAP</sequence>
<dbReference type="GO" id="GO:0006508">
    <property type="term" value="P:proteolysis"/>
    <property type="evidence" value="ECO:0007669"/>
    <property type="project" value="UniProtKB-KW"/>
</dbReference>
<keyword evidence="1" id="KW-0732">Signal</keyword>
<organism evidence="3 4">
    <name type="scientific">Polioptila caerulea</name>
    <name type="common">Blue-grey gnatcatcher</name>
    <dbReference type="NCBI Taxonomy" id="66707"/>
    <lineage>
        <taxon>Eukaryota</taxon>
        <taxon>Metazoa</taxon>
        <taxon>Chordata</taxon>
        <taxon>Craniata</taxon>
        <taxon>Vertebrata</taxon>
        <taxon>Euteleostomi</taxon>
        <taxon>Archelosauria</taxon>
        <taxon>Archosauria</taxon>
        <taxon>Dinosauria</taxon>
        <taxon>Saurischia</taxon>
        <taxon>Theropoda</taxon>
        <taxon>Coelurosauria</taxon>
        <taxon>Aves</taxon>
        <taxon>Neognathae</taxon>
        <taxon>Neoaves</taxon>
        <taxon>Telluraves</taxon>
        <taxon>Australaves</taxon>
        <taxon>Passeriformes</taxon>
        <taxon>Certhiidae</taxon>
        <taxon>Polioptilinae</taxon>
        <taxon>Polioptila</taxon>
    </lineage>
</organism>
<keyword evidence="3" id="KW-0645">Protease</keyword>
<dbReference type="GO" id="GO:0008233">
    <property type="term" value="F:peptidase activity"/>
    <property type="evidence" value="ECO:0007669"/>
    <property type="project" value="UniProtKB-KW"/>
</dbReference>
<feature type="domain" description="SEA" evidence="2">
    <location>
        <begin position="17"/>
        <end position="94"/>
    </location>
</feature>
<evidence type="ECO:0000313" key="3">
    <source>
        <dbReference type="EMBL" id="NWS27327.1"/>
    </source>
</evidence>
<dbReference type="Pfam" id="PF01390">
    <property type="entry name" value="SEA"/>
    <property type="match status" value="1"/>
</dbReference>
<keyword evidence="4" id="KW-1185">Reference proteome</keyword>
<feature type="chain" id="PRO_5029688190" evidence="1">
    <location>
        <begin position="16"/>
        <end position="94"/>
    </location>
</feature>
<dbReference type="AlphaFoldDB" id="A0A7K5E3N0"/>
<feature type="signal peptide" evidence="1">
    <location>
        <begin position="1"/>
        <end position="15"/>
    </location>
</feature>
<dbReference type="InterPro" id="IPR000082">
    <property type="entry name" value="SEA_dom"/>
</dbReference>